<dbReference type="RefSeq" id="WP_156611975.1">
    <property type="nucleotide sequence ID" value="NZ_WPCU01000010.1"/>
</dbReference>
<comment type="caution">
    <text evidence="3">The sequence shown here is derived from an EMBL/GenBank/DDBJ whole genome shotgun (WGS) entry which is preliminary data.</text>
</comment>
<name>A0A6A9V2D6_9ACTN</name>
<reference evidence="3 4" key="1">
    <citation type="submission" date="2019-12" db="EMBL/GenBank/DDBJ databases">
        <title>Auraticoccus cholistani sp. nov., an actinomycete isolated from soil of Cholistan desert.</title>
        <authorList>
            <person name="Cheema M.T."/>
        </authorList>
    </citation>
    <scope>NUCLEOTIDE SEQUENCE [LARGE SCALE GENOMIC DNA]</scope>
    <source>
        <strain evidence="3 4">F435</strain>
    </source>
</reference>
<feature type="transmembrane region" description="Helical" evidence="1">
    <location>
        <begin position="209"/>
        <end position="226"/>
    </location>
</feature>
<evidence type="ECO:0000313" key="3">
    <source>
        <dbReference type="EMBL" id="MVA77768.1"/>
    </source>
</evidence>
<feature type="transmembrane region" description="Helical" evidence="1">
    <location>
        <begin position="183"/>
        <end position="203"/>
    </location>
</feature>
<feature type="transmembrane region" description="Helical" evidence="1">
    <location>
        <begin position="309"/>
        <end position="329"/>
    </location>
</feature>
<dbReference type="GO" id="GO:0016020">
    <property type="term" value="C:membrane"/>
    <property type="evidence" value="ECO:0007669"/>
    <property type="project" value="TreeGrafter"/>
</dbReference>
<dbReference type="InterPro" id="IPR050879">
    <property type="entry name" value="Acyltransferase_3"/>
</dbReference>
<dbReference type="GO" id="GO:0016747">
    <property type="term" value="F:acyltransferase activity, transferring groups other than amino-acyl groups"/>
    <property type="evidence" value="ECO:0007669"/>
    <property type="project" value="InterPro"/>
</dbReference>
<evidence type="ECO:0000259" key="2">
    <source>
        <dbReference type="Pfam" id="PF01757"/>
    </source>
</evidence>
<dbReference type="Proteomes" id="UP000435304">
    <property type="component" value="Unassembled WGS sequence"/>
</dbReference>
<dbReference type="EMBL" id="WPCU01000010">
    <property type="protein sequence ID" value="MVA77768.1"/>
    <property type="molecule type" value="Genomic_DNA"/>
</dbReference>
<dbReference type="Pfam" id="PF01757">
    <property type="entry name" value="Acyl_transf_3"/>
    <property type="match status" value="1"/>
</dbReference>
<keyword evidence="1" id="KW-0812">Transmembrane</keyword>
<feature type="transmembrane region" description="Helical" evidence="1">
    <location>
        <begin position="16"/>
        <end position="33"/>
    </location>
</feature>
<evidence type="ECO:0000256" key="1">
    <source>
        <dbReference type="SAM" id="Phobius"/>
    </source>
</evidence>
<keyword evidence="4" id="KW-1185">Reference proteome</keyword>
<keyword evidence="1" id="KW-1133">Transmembrane helix</keyword>
<dbReference type="PANTHER" id="PTHR23028:SF53">
    <property type="entry name" value="ACYL_TRANSF_3 DOMAIN-CONTAINING PROTEIN"/>
    <property type="match status" value="1"/>
</dbReference>
<keyword evidence="3" id="KW-0808">Transferase</keyword>
<keyword evidence="3" id="KW-0012">Acyltransferase</keyword>
<feature type="transmembrane region" description="Helical" evidence="1">
    <location>
        <begin position="88"/>
        <end position="108"/>
    </location>
</feature>
<protein>
    <submittedName>
        <fullName evidence="3">Acyltransferase family protein</fullName>
    </submittedName>
</protein>
<gene>
    <name evidence="3" type="ORF">GC722_17360</name>
</gene>
<sequence length="379" mass="41546">MTLDERFDARRNSLDLLRTSFALLVAVSHAWVMRTGEQPTWNGTTLGDVAVDGFFVLSGFLVTRSFLTLGSVPRYVWHRLLRIMPGFYACLLVTAGVLAPLAALLQGLPLTSVYTTDPTAQHYLLANAGLLIREYQLGGLFATNPTPLVVNGALWTLFFEALCYGLVVVCGIAGLLTRRRAGVLVLAVLVWGLLLLRTSGPLGQPDVDLLRLVLVFLLGCLAQLYADRIPMRSWLAVVALVGVVVGVALSDPYQLLGGVPLAYLLLWFAACYPRPVRLRVDLSYGVYIYHWPLLQLLALTPLVEAPLAVFVVLGLLLSAGLATASWFGVEHPALRQKNHPLPDRVDQLVATVRHRLGHRRLRPEERPPAVRPGSRTPSS</sequence>
<dbReference type="GO" id="GO:0009103">
    <property type="term" value="P:lipopolysaccharide biosynthetic process"/>
    <property type="evidence" value="ECO:0007669"/>
    <property type="project" value="TreeGrafter"/>
</dbReference>
<proteinExistence type="predicted"/>
<organism evidence="3 4">
    <name type="scientific">Auraticoccus cholistanensis</name>
    <dbReference type="NCBI Taxonomy" id="2656650"/>
    <lineage>
        <taxon>Bacteria</taxon>
        <taxon>Bacillati</taxon>
        <taxon>Actinomycetota</taxon>
        <taxon>Actinomycetes</taxon>
        <taxon>Propionibacteriales</taxon>
        <taxon>Propionibacteriaceae</taxon>
        <taxon>Auraticoccus</taxon>
    </lineage>
</organism>
<accession>A0A6A9V2D6</accession>
<keyword evidence="1" id="KW-0472">Membrane</keyword>
<feature type="transmembrane region" description="Helical" evidence="1">
    <location>
        <begin position="255"/>
        <end position="272"/>
    </location>
</feature>
<dbReference type="InterPro" id="IPR002656">
    <property type="entry name" value="Acyl_transf_3_dom"/>
</dbReference>
<evidence type="ECO:0000313" key="4">
    <source>
        <dbReference type="Proteomes" id="UP000435304"/>
    </source>
</evidence>
<dbReference type="PANTHER" id="PTHR23028">
    <property type="entry name" value="ACETYLTRANSFERASE"/>
    <property type="match status" value="1"/>
</dbReference>
<feature type="transmembrane region" description="Helical" evidence="1">
    <location>
        <begin position="284"/>
        <end position="303"/>
    </location>
</feature>
<feature type="transmembrane region" description="Helical" evidence="1">
    <location>
        <begin position="233"/>
        <end position="249"/>
    </location>
</feature>
<feature type="transmembrane region" description="Helical" evidence="1">
    <location>
        <begin position="53"/>
        <end position="76"/>
    </location>
</feature>
<feature type="domain" description="Acyltransferase 3" evidence="2">
    <location>
        <begin position="12"/>
        <end position="317"/>
    </location>
</feature>
<dbReference type="AlphaFoldDB" id="A0A6A9V2D6"/>
<feature type="transmembrane region" description="Helical" evidence="1">
    <location>
        <begin position="153"/>
        <end position="176"/>
    </location>
</feature>